<proteinExistence type="predicted"/>
<name>A0AAU3IBV4_9ACTN</name>
<organism evidence="1">
    <name type="scientific">Streptomyces sp. NBC_01393</name>
    <dbReference type="NCBI Taxonomy" id="2903851"/>
    <lineage>
        <taxon>Bacteria</taxon>
        <taxon>Bacillati</taxon>
        <taxon>Actinomycetota</taxon>
        <taxon>Actinomycetes</taxon>
        <taxon>Kitasatosporales</taxon>
        <taxon>Streptomycetaceae</taxon>
        <taxon>Streptomyces</taxon>
    </lineage>
</organism>
<accession>A0AAU3IBV4</accession>
<gene>
    <name evidence="1" type="ORF">OG699_42910</name>
</gene>
<sequence length="73" mass="7912">MVSYVQGDGTWIWLYDCRPDAPVSGTGLGSVAMACDIVHEGSPGRAQVTHTSDDTVELVVDDRPEDSGTYHRM</sequence>
<protein>
    <submittedName>
        <fullName evidence="1">Uncharacterized protein</fullName>
    </submittedName>
</protein>
<evidence type="ECO:0000313" key="1">
    <source>
        <dbReference type="EMBL" id="WTZ14125.1"/>
    </source>
</evidence>
<dbReference type="EMBL" id="CP109546">
    <property type="protein sequence ID" value="WTZ14125.1"/>
    <property type="molecule type" value="Genomic_DNA"/>
</dbReference>
<reference evidence="1" key="1">
    <citation type="submission" date="2022-10" db="EMBL/GenBank/DDBJ databases">
        <title>The complete genomes of actinobacterial strains from the NBC collection.</title>
        <authorList>
            <person name="Joergensen T.S."/>
            <person name="Alvarez Arevalo M."/>
            <person name="Sterndorff E.B."/>
            <person name="Faurdal D."/>
            <person name="Vuksanovic O."/>
            <person name="Mourched A.-S."/>
            <person name="Charusanti P."/>
            <person name="Shaw S."/>
            <person name="Blin K."/>
            <person name="Weber T."/>
        </authorList>
    </citation>
    <scope>NUCLEOTIDE SEQUENCE</scope>
    <source>
        <strain evidence="1">NBC_01393</strain>
    </source>
</reference>
<dbReference type="AlphaFoldDB" id="A0AAU3IBV4"/>